<dbReference type="OrthoDB" id="1421645at2"/>
<accession>A0A4R7EX00</accession>
<feature type="transmembrane region" description="Helical" evidence="5">
    <location>
        <begin position="140"/>
        <end position="164"/>
    </location>
</feature>
<organism evidence="7 8">
    <name type="scientific">Myroides indicus</name>
    <dbReference type="NCBI Taxonomy" id="1323422"/>
    <lineage>
        <taxon>Bacteria</taxon>
        <taxon>Pseudomonadati</taxon>
        <taxon>Bacteroidota</taxon>
        <taxon>Flavobacteriia</taxon>
        <taxon>Flavobacteriales</taxon>
        <taxon>Flavobacteriaceae</taxon>
        <taxon>Myroides</taxon>
    </lineage>
</organism>
<feature type="transmembrane region" description="Helical" evidence="5">
    <location>
        <begin position="198"/>
        <end position="215"/>
    </location>
</feature>
<evidence type="ECO:0000256" key="3">
    <source>
        <dbReference type="ARBA" id="ARBA00022989"/>
    </source>
</evidence>
<dbReference type="InterPro" id="IPR051533">
    <property type="entry name" value="WaaL-like"/>
</dbReference>
<proteinExistence type="predicted"/>
<comment type="caution">
    <text evidence="7">The sequence shown here is derived from an EMBL/GenBank/DDBJ whole genome shotgun (WGS) entry which is preliminary data.</text>
</comment>
<feature type="transmembrane region" description="Helical" evidence="5">
    <location>
        <begin position="386"/>
        <end position="407"/>
    </location>
</feature>
<feature type="transmembrane region" description="Helical" evidence="5">
    <location>
        <begin position="242"/>
        <end position="258"/>
    </location>
</feature>
<feature type="transmembrane region" description="Helical" evidence="5">
    <location>
        <begin position="67"/>
        <end position="87"/>
    </location>
</feature>
<comment type="subcellular location">
    <subcellularLocation>
        <location evidence="1">Membrane</location>
        <topology evidence="1">Multi-pass membrane protein</topology>
    </subcellularLocation>
</comment>
<dbReference type="Pfam" id="PF04932">
    <property type="entry name" value="Wzy_C"/>
    <property type="match status" value="1"/>
</dbReference>
<keyword evidence="8" id="KW-1185">Reference proteome</keyword>
<evidence type="ECO:0000313" key="7">
    <source>
        <dbReference type="EMBL" id="TDS58134.1"/>
    </source>
</evidence>
<dbReference type="Proteomes" id="UP000295215">
    <property type="component" value="Unassembled WGS sequence"/>
</dbReference>
<feature type="domain" description="O-antigen ligase-related" evidence="6">
    <location>
        <begin position="229"/>
        <end position="393"/>
    </location>
</feature>
<sequence length="467" mass="54460">MNSLKKIYVLFFLLGIFFIPFNEFDGVSFLGEYQNEAATYFFLFGFFLVCIDSFVEKKIILPVRSIYFKIILLFLGWIFLSALLNYPSISESYFKQTAGISRFFRQLISFLLSSVIFTVFFWNVIRIYPLKRIFSVIRAVMWWSLVFVFIYGFIEILIVVFGIYQLMPILSAFDIFPFVNTKLDPGGRVSSISYEVPALGNYLIMVAPWMFSYILTSKQTYMRFLPVSMVLILMFFSGSRTALINVTIQLLIFLILLLRRRKIRVKIAKILTYTSPVLLILLIMNIGKISEIITQKADSLNFSKNLTQSVSNKTRFGMQYASLKVFIDHPVFGVGLGQETYHKRKHYPEWATKDNFEFDLFFENEDVKSFPSGYNIYTRLLAETGVVGFMIFIGLISLAIFDSFFYYRALRNSNRLIALTVFISLIGLSFNWLQTDFFRQYGFWLMLAILIKLKQQEKLGITLYNKA</sequence>
<keyword evidence="7" id="KW-0436">Ligase</keyword>
<evidence type="ECO:0000256" key="5">
    <source>
        <dbReference type="SAM" id="Phobius"/>
    </source>
</evidence>
<reference evidence="7 8" key="1">
    <citation type="submission" date="2019-03" db="EMBL/GenBank/DDBJ databases">
        <title>Genomic Encyclopedia of Archaeal and Bacterial Type Strains, Phase II (KMG-II): from individual species to whole genera.</title>
        <authorList>
            <person name="Goeker M."/>
        </authorList>
    </citation>
    <scope>NUCLEOTIDE SEQUENCE [LARGE SCALE GENOMIC DNA]</scope>
    <source>
        <strain evidence="7 8">DSM 28213</strain>
    </source>
</reference>
<name>A0A4R7EX00_9FLAO</name>
<keyword evidence="4 5" id="KW-0472">Membrane</keyword>
<feature type="transmembrane region" description="Helical" evidence="5">
    <location>
        <begin position="414"/>
        <end position="432"/>
    </location>
</feature>
<evidence type="ECO:0000313" key="8">
    <source>
        <dbReference type="Proteomes" id="UP000295215"/>
    </source>
</evidence>
<evidence type="ECO:0000256" key="1">
    <source>
        <dbReference type="ARBA" id="ARBA00004141"/>
    </source>
</evidence>
<feature type="transmembrane region" description="Helical" evidence="5">
    <location>
        <begin position="7"/>
        <end position="31"/>
    </location>
</feature>
<dbReference type="InterPro" id="IPR007016">
    <property type="entry name" value="O-antigen_ligase-rel_domated"/>
</dbReference>
<feature type="transmembrane region" description="Helical" evidence="5">
    <location>
        <begin position="37"/>
        <end position="55"/>
    </location>
</feature>
<feature type="transmembrane region" description="Helical" evidence="5">
    <location>
        <begin position="107"/>
        <end position="128"/>
    </location>
</feature>
<evidence type="ECO:0000256" key="4">
    <source>
        <dbReference type="ARBA" id="ARBA00023136"/>
    </source>
</evidence>
<dbReference type="EMBL" id="SOAG01000013">
    <property type="protein sequence ID" value="TDS58134.1"/>
    <property type="molecule type" value="Genomic_DNA"/>
</dbReference>
<dbReference type="RefSeq" id="WP_133712587.1">
    <property type="nucleotide sequence ID" value="NZ_SOAG01000013.1"/>
</dbReference>
<dbReference type="PANTHER" id="PTHR37422">
    <property type="entry name" value="TEICHURONIC ACID BIOSYNTHESIS PROTEIN TUAE"/>
    <property type="match status" value="1"/>
</dbReference>
<feature type="transmembrane region" description="Helical" evidence="5">
    <location>
        <begin position="270"/>
        <end position="287"/>
    </location>
</feature>
<feature type="transmembrane region" description="Helical" evidence="5">
    <location>
        <begin position="220"/>
        <end position="236"/>
    </location>
</feature>
<dbReference type="PANTHER" id="PTHR37422:SF13">
    <property type="entry name" value="LIPOPOLYSACCHARIDE BIOSYNTHESIS PROTEIN PA4999-RELATED"/>
    <property type="match status" value="1"/>
</dbReference>
<evidence type="ECO:0000259" key="6">
    <source>
        <dbReference type="Pfam" id="PF04932"/>
    </source>
</evidence>
<keyword evidence="3 5" id="KW-1133">Transmembrane helix</keyword>
<gene>
    <name evidence="7" type="ORF">C8P70_11346</name>
</gene>
<evidence type="ECO:0000256" key="2">
    <source>
        <dbReference type="ARBA" id="ARBA00022692"/>
    </source>
</evidence>
<dbReference type="AlphaFoldDB" id="A0A4R7EX00"/>
<dbReference type="GO" id="GO:0016874">
    <property type="term" value="F:ligase activity"/>
    <property type="evidence" value="ECO:0007669"/>
    <property type="project" value="UniProtKB-KW"/>
</dbReference>
<protein>
    <submittedName>
        <fullName evidence="7">O-antigen ligase</fullName>
    </submittedName>
</protein>
<dbReference type="GO" id="GO:0016020">
    <property type="term" value="C:membrane"/>
    <property type="evidence" value="ECO:0007669"/>
    <property type="project" value="UniProtKB-SubCell"/>
</dbReference>
<keyword evidence="2 5" id="KW-0812">Transmembrane</keyword>